<gene>
    <name evidence="2" type="ORF">EYC80_007696</name>
</gene>
<dbReference type="EMBL" id="VIGI01000012">
    <property type="protein sequence ID" value="KAB8293376.1"/>
    <property type="molecule type" value="Genomic_DNA"/>
</dbReference>
<keyword evidence="3" id="KW-1185">Reference proteome</keyword>
<evidence type="ECO:0000256" key="1">
    <source>
        <dbReference type="SAM" id="Phobius"/>
    </source>
</evidence>
<dbReference type="AlphaFoldDB" id="A0A5N6JWQ8"/>
<reference evidence="2 3" key="1">
    <citation type="submission" date="2019-06" db="EMBL/GenBank/DDBJ databases">
        <title>Genome Sequence of the Brown Rot Fungal Pathogen Monilinia laxa.</title>
        <authorList>
            <person name="De Miccolis Angelini R.M."/>
            <person name="Landi L."/>
            <person name="Abate D."/>
            <person name="Pollastro S."/>
            <person name="Romanazzi G."/>
            <person name="Faretra F."/>
        </authorList>
    </citation>
    <scope>NUCLEOTIDE SEQUENCE [LARGE SCALE GENOMIC DNA]</scope>
    <source>
        <strain evidence="2 3">Mlax316</strain>
    </source>
</reference>
<sequence length="83" mass="8647">MSDEVCPTSLGDLEFLRGLVDGAYASDLIWLSLALSLLVSLNVLTGLLDITSNIKGISGSFGNGQAIVEGNATWDSTKTAIIC</sequence>
<keyword evidence="1" id="KW-1133">Transmembrane helix</keyword>
<accession>A0A5N6JWQ8</accession>
<dbReference type="Proteomes" id="UP000326757">
    <property type="component" value="Unassembled WGS sequence"/>
</dbReference>
<keyword evidence="1" id="KW-0472">Membrane</keyword>
<evidence type="ECO:0000313" key="2">
    <source>
        <dbReference type="EMBL" id="KAB8293376.1"/>
    </source>
</evidence>
<name>A0A5N6JWQ8_MONLA</name>
<proteinExistence type="predicted"/>
<keyword evidence="1" id="KW-0812">Transmembrane</keyword>
<protein>
    <submittedName>
        <fullName evidence="2">Uncharacterized protein</fullName>
    </submittedName>
</protein>
<organism evidence="2 3">
    <name type="scientific">Monilinia laxa</name>
    <name type="common">Brown rot fungus</name>
    <name type="synonym">Sclerotinia laxa</name>
    <dbReference type="NCBI Taxonomy" id="61186"/>
    <lineage>
        <taxon>Eukaryota</taxon>
        <taxon>Fungi</taxon>
        <taxon>Dikarya</taxon>
        <taxon>Ascomycota</taxon>
        <taxon>Pezizomycotina</taxon>
        <taxon>Leotiomycetes</taxon>
        <taxon>Helotiales</taxon>
        <taxon>Sclerotiniaceae</taxon>
        <taxon>Monilinia</taxon>
    </lineage>
</organism>
<evidence type="ECO:0000313" key="3">
    <source>
        <dbReference type="Proteomes" id="UP000326757"/>
    </source>
</evidence>
<comment type="caution">
    <text evidence="2">The sequence shown here is derived from an EMBL/GenBank/DDBJ whole genome shotgun (WGS) entry which is preliminary data.</text>
</comment>
<feature type="transmembrane region" description="Helical" evidence="1">
    <location>
        <begin position="28"/>
        <end position="48"/>
    </location>
</feature>